<dbReference type="RefSeq" id="WP_211354333.1">
    <property type="nucleotide sequence ID" value="NZ_BAABIJ010000001.1"/>
</dbReference>
<dbReference type="EMBL" id="VLLL01000005">
    <property type="protein sequence ID" value="TWJ15842.1"/>
    <property type="molecule type" value="Genomic_DNA"/>
</dbReference>
<sequence>MNRLVVFVSIAAAGALVYAGSKVELALRGELGMPGFPAPAQSYASYDPVGGQLGNAVVGVLLAGLILLLPWLPRSGWWRRSVLLGNGLALAVVAVGVATFAARASGVAPVLGDPPVSAAGWWAVSVGVVWVAGWAVALRLARRHPGRSVRDISPARH</sequence>
<feature type="transmembrane region" description="Helical" evidence="1">
    <location>
        <begin position="121"/>
        <end position="141"/>
    </location>
</feature>
<evidence type="ECO:0000313" key="2">
    <source>
        <dbReference type="EMBL" id="TWJ15842.1"/>
    </source>
</evidence>
<evidence type="ECO:0000313" key="3">
    <source>
        <dbReference type="Proteomes" id="UP000321617"/>
    </source>
</evidence>
<organism evidence="2 3">
    <name type="scientific">Stackebrandtia albiflava</name>
    <dbReference type="NCBI Taxonomy" id="406432"/>
    <lineage>
        <taxon>Bacteria</taxon>
        <taxon>Bacillati</taxon>
        <taxon>Actinomycetota</taxon>
        <taxon>Actinomycetes</taxon>
        <taxon>Glycomycetales</taxon>
        <taxon>Glycomycetaceae</taxon>
        <taxon>Stackebrandtia</taxon>
    </lineage>
</organism>
<evidence type="ECO:0000256" key="1">
    <source>
        <dbReference type="SAM" id="Phobius"/>
    </source>
</evidence>
<feature type="transmembrane region" description="Helical" evidence="1">
    <location>
        <begin position="83"/>
        <end position="101"/>
    </location>
</feature>
<reference evidence="2 3" key="1">
    <citation type="journal article" date="2013" name="Stand. Genomic Sci.">
        <title>Genomic Encyclopedia of Type Strains, Phase I: The one thousand microbial genomes (KMG-I) project.</title>
        <authorList>
            <person name="Kyrpides N.C."/>
            <person name="Woyke T."/>
            <person name="Eisen J.A."/>
            <person name="Garrity G."/>
            <person name="Lilburn T.G."/>
            <person name="Beck B.J."/>
            <person name="Whitman W.B."/>
            <person name="Hugenholtz P."/>
            <person name="Klenk H.P."/>
        </authorList>
    </citation>
    <scope>NUCLEOTIDE SEQUENCE [LARGE SCALE GENOMIC DNA]</scope>
    <source>
        <strain evidence="2 3">DSM 45044</strain>
    </source>
</reference>
<feature type="transmembrane region" description="Helical" evidence="1">
    <location>
        <begin position="53"/>
        <end position="71"/>
    </location>
</feature>
<name>A0A562VD96_9ACTN</name>
<accession>A0A562VD96</accession>
<proteinExistence type="predicted"/>
<gene>
    <name evidence="2" type="ORF">LX16_1558</name>
</gene>
<protein>
    <submittedName>
        <fullName evidence="2">Uncharacterized protein</fullName>
    </submittedName>
</protein>
<comment type="caution">
    <text evidence="2">The sequence shown here is derived from an EMBL/GenBank/DDBJ whole genome shotgun (WGS) entry which is preliminary data.</text>
</comment>
<keyword evidence="3" id="KW-1185">Reference proteome</keyword>
<dbReference type="Proteomes" id="UP000321617">
    <property type="component" value="Unassembled WGS sequence"/>
</dbReference>
<dbReference type="AlphaFoldDB" id="A0A562VD96"/>
<keyword evidence="1" id="KW-0812">Transmembrane</keyword>
<keyword evidence="1" id="KW-1133">Transmembrane helix</keyword>
<keyword evidence="1" id="KW-0472">Membrane</keyword>